<evidence type="ECO:0000259" key="1">
    <source>
        <dbReference type="Pfam" id="PF26642"/>
    </source>
</evidence>
<evidence type="ECO:0000313" key="3">
    <source>
        <dbReference type="Proteomes" id="UP000000420"/>
    </source>
</evidence>
<reference evidence="2 3" key="1">
    <citation type="journal article" date="2005" name="Genome Res.">
        <title>Comparative and functional genomic analyses of the pathogenicity of phytopathogen Xanthomonas campestris pv. campestris.</title>
        <authorList>
            <person name="Qian W."/>
            <person name="Jia Y."/>
            <person name="Ren S.X."/>
            <person name="He Y.Q."/>
            <person name="Feng J.X."/>
            <person name="Lu L.F."/>
            <person name="Sun Q."/>
            <person name="Ying G."/>
            <person name="Tang D.J."/>
            <person name="Tang H."/>
            <person name="Wu W."/>
            <person name="Hao P."/>
            <person name="Wang L."/>
            <person name="Jiang B.L."/>
            <person name="Zeng S."/>
            <person name="Gu W.Y."/>
            <person name="Lu G."/>
            <person name="Rong L."/>
            <person name="Tian Y."/>
            <person name="Yao Z."/>
            <person name="Fu G."/>
            <person name="Chen B."/>
            <person name="Fang R."/>
            <person name="Qiang B."/>
            <person name="Chen Z."/>
            <person name="Zhao G.P."/>
            <person name="Tang J.L."/>
            <person name="He C."/>
        </authorList>
    </citation>
    <scope>NUCLEOTIDE SEQUENCE [LARGE SCALE GENOMIC DNA]</scope>
    <source>
        <strain evidence="2 3">8004</strain>
    </source>
</reference>
<dbReference type="KEGG" id="xcb:XC_1209"/>
<dbReference type="InterPro" id="IPR058099">
    <property type="entry name" value="T3SS_XAC0095_dom"/>
</dbReference>
<name>A0A0H2X5H8_XANC8</name>
<gene>
    <name evidence="2" type="ordered locus">XC_1209</name>
</gene>
<evidence type="ECO:0000313" key="2">
    <source>
        <dbReference type="EMBL" id="AAY48278.1"/>
    </source>
</evidence>
<dbReference type="NCBIfam" id="NF047335">
    <property type="entry name" value="T3SS_XAC0095"/>
    <property type="match status" value="1"/>
</dbReference>
<dbReference type="EMBL" id="CP000050">
    <property type="protein sequence ID" value="AAY48278.1"/>
    <property type="molecule type" value="Genomic_DNA"/>
</dbReference>
<sequence>MQQSFDGDGSVLGYYLPEHAQDRLQKLGEHMRFLARIAEPRTRAEEQSPQLAIRMDELALCLELLAEQVRLILDEARWPATLHASV</sequence>
<dbReference type="AlphaFoldDB" id="A0A0H2X5H8"/>
<organism evidence="2 3">
    <name type="scientific">Xanthomonas campestris pv. campestris (strain 8004)</name>
    <dbReference type="NCBI Taxonomy" id="314565"/>
    <lineage>
        <taxon>Bacteria</taxon>
        <taxon>Pseudomonadati</taxon>
        <taxon>Pseudomonadota</taxon>
        <taxon>Gammaproteobacteria</taxon>
        <taxon>Lysobacterales</taxon>
        <taxon>Lysobacteraceae</taxon>
        <taxon>Xanthomonas</taxon>
    </lineage>
</organism>
<dbReference type="Pfam" id="PF26642">
    <property type="entry name" value="XAC0095_dom"/>
    <property type="match status" value="1"/>
</dbReference>
<proteinExistence type="predicted"/>
<protein>
    <recommendedName>
        <fullName evidence="1">XAC0095-like domain-containing protein</fullName>
    </recommendedName>
</protein>
<dbReference type="RefSeq" id="WP_011038024.1">
    <property type="nucleotide sequence ID" value="NC_007086.1"/>
</dbReference>
<dbReference type="HOGENOM" id="CLU_175668_0_0_6"/>
<dbReference type="Proteomes" id="UP000000420">
    <property type="component" value="Chromosome"/>
</dbReference>
<accession>A0A0H2X5H8</accession>
<feature type="domain" description="XAC0095-like" evidence="1">
    <location>
        <begin position="12"/>
        <end position="78"/>
    </location>
</feature>